<dbReference type="InterPro" id="IPR000953">
    <property type="entry name" value="Chromo/chromo_shadow_dom"/>
</dbReference>
<protein>
    <recommendedName>
        <fullName evidence="2">Chromo domain-containing protein</fullName>
    </recommendedName>
</protein>
<organism evidence="3 4">
    <name type="scientific">Phytophthora rubi</name>
    <dbReference type="NCBI Taxonomy" id="129364"/>
    <lineage>
        <taxon>Eukaryota</taxon>
        <taxon>Sar</taxon>
        <taxon>Stramenopiles</taxon>
        <taxon>Oomycota</taxon>
        <taxon>Peronosporomycetes</taxon>
        <taxon>Peronosporales</taxon>
        <taxon>Peronosporaceae</taxon>
        <taxon>Phytophthora</taxon>
    </lineage>
</organism>
<keyword evidence="4" id="KW-1185">Reference proteome</keyword>
<feature type="region of interest" description="Disordered" evidence="1">
    <location>
        <begin position="1"/>
        <end position="26"/>
    </location>
</feature>
<dbReference type="Proteomes" id="UP000434957">
    <property type="component" value="Unassembled WGS sequence"/>
</dbReference>
<dbReference type="InterPro" id="IPR016197">
    <property type="entry name" value="Chromo-like_dom_sf"/>
</dbReference>
<evidence type="ECO:0000313" key="3">
    <source>
        <dbReference type="EMBL" id="KAE9276035.1"/>
    </source>
</evidence>
<dbReference type="Gene3D" id="2.40.50.40">
    <property type="match status" value="1"/>
</dbReference>
<accession>A0A6A4BJT8</accession>
<gene>
    <name evidence="3" type="ORF">PR003_g29171</name>
</gene>
<reference evidence="3 4" key="1">
    <citation type="submission" date="2018-08" db="EMBL/GenBank/DDBJ databases">
        <title>Genomic investigation of the strawberry pathogen Phytophthora fragariae indicates pathogenicity is determined by transcriptional variation in three key races.</title>
        <authorList>
            <person name="Adams T.M."/>
            <person name="Armitage A.D."/>
            <person name="Sobczyk M.K."/>
            <person name="Bates H.J."/>
            <person name="Dunwell J.M."/>
            <person name="Nellist C.F."/>
            <person name="Harrison R.J."/>
        </authorList>
    </citation>
    <scope>NUCLEOTIDE SEQUENCE [LARGE SCALE GENOMIC DNA]</scope>
    <source>
        <strain evidence="3 4">SCRP333</strain>
    </source>
</reference>
<evidence type="ECO:0000256" key="1">
    <source>
        <dbReference type="SAM" id="MobiDB-lite"/>
    </source>
</evidence>
<dbReference type="EMBL" id="QXFT01004757">
    <property type="protein sequence ID" value="KAE9276035.1"/>
    <property type="molecule type" value="Genomic_DNA"/>
</dbReference>
<dbReference type="Pfam" id="PF00385">
    <property type="entry name" value="Chromo"/>
    <property type="match status" value="1"/>
</dbReference>
<feature type="compositionally biased region" description="Basic and acidic residues" evidence="1">
    <location>
        <begin position="219"/>
        <end position="236"/>
    </location>
</feature>
<dbReference type="Pfam" id="PF24626">
    <property type="entry name" value="SH3_Tf2-1"/>
    <property type="match status" value="1"/>
</dbReference>
<comment type="caution">
    <text evidence="3">The sequence shown here is derived from an EMBL/GenBank/DDBJ whole genome shotgun (WGS) entry which is preliminary data.</text>
</comment>
<evidence type="ECO:0000313" key="4">
    <source>
        <dbReference type="Proteomes" id="UP000434957"/>
    </source>
</evidence>
<feature type="domain" description="Chromo" evidence="2">
    <location>
        <begin position="162"/>
        <end position="219"/>
    </location>
</feature>
<sequence>MSPFEADLGYEPATPASWKPLQRSSEPAARAAQALGEEFLERQKDILAKARRALQVSQDRMSSIYDKNRPVQHFSLGDRVLLSTANLATYHAGTTKRKLGSRWIGPYTVVEQIGHDYYRLELPTRVKFHPVFHTSMLKPYIHSERPDQTVFKVRLPDGSEGELVEDIVGYRRRHGRKEYHVKWLGQSKLTWEPQENLNYVQDLIARYHQRQAHKRKTTKNREPRTSLEEGHVTDMS</sequence>
<dbReference type="PANTHER" id="PTHR46148">
    <property type="entry name" value="CHROMO DOMAIN-CONTAINING PROTEIN"/>
    <property type="match status" value="1"/>
</dbReference>
<dbReference type="SMART" id="SM00298">
    <property type="entry name" value="CHROMO"/>
    <property type="match status" value="1"/>
</dbReference>
<proteinExistence type="predicted"/>
<name>A0A6A4BJT8_9STRA</name>
<dbReference type="PANTHER" id="PTHR46148:SF52">
    <property type="entry name" value="OS04G0603800 PROTEIN"/>
    <property type="match status" value="1"/>
</dbReference>
<dbReference type="AlphaFoldDB" id="A0A6A4BJT8"/>
<dbReference type="CDD" id="cd00024">
    <property type="entry name" value="CD_CSD"/>
    <property type="match status" value="1"/>
</dbReference>
<evidence type="ECO:0000259" key="2">
    <source>
        <dbReference type="PROSITE" id="PS50013"/>
    </source>
</evidence>
<dbReference type="SUPFAM" id="SSF54160">
    <property type="entry name" value="Chromo domain-like"/>
    <property type="match status" value="1"/>
</dbReference>
<dbReference type="InterPro" id="IPR056924">
    <property type="entry name" value="SH3_Tf2-1"/>
</dbReference>
<feature type="region of interest" description="Disordered" evidence="1">
    <location>
        <begin position="210"/>
        <end position="236"/>
    </location>
</feature>
<dbReference type="PROSITE" id="PS50013">
    <property type="entry name" value="CHROMO_2"/>
    <property type="match status" value="1"/>
</dbReference>
<dbReference type="InterPro" id="IPR023780">
    <property type="entry name" value="Chromo_domain"/>
</dbReference>